<feature type="domain" description="4Fe-4S ferredoxin-type" evidence="5">
    <location>
        <begin position="45"/>
        <end position="80"/>
    </location>
</feature>
<keyword evidence="2" id="KW-0479">Metal-binding</keyword>
<feature type="domain" description="4Fe-4S ferredoxin-type" evidence="5">
    <location>
        <begin position="81"/>
        <end position="110"/>
    </location>
</feature>
<dbReference type="InterPro" id="IPR017896">
    <property type="entry name" value="4Fe4S_Fe-S-bd"/>
</dbReference>
<feature type="domain" description="4Fe-4S ferredoxin-type" evidence="5">
    <location>
        <begin position="4"/>
        <end position="33"/>
    </location>
</feature>
<dbReference type="GO" id="GO:0046872">
    <property type="term" value="F:metal ion binding"/>
    <property type="evidence" value="ECO:0007669"/>
    <property type="project" value="UniProtKB-KW"/>
</dbReference>
<keyword evidence="3" id="KW-0408">Iron</keyword>
<organism evidence="6">
    <name type="scientific">marine sediment metagenome</name>
    <dbReference type="NCBI Taxonomy" id="412755"/>
    <lineage>
        <taxon>unclassified sequences</taxon>
        <taxon>metagenomes</taxon>
        <taxon>ecological metagenomes</taxon>
    </lineage>
</organism>
<sequence>MAKYGFVIDLSRCMGCNACTEACKVENNTGQGIMWRYVFRLERGKYPNVNWLFMSRSCMHCDNAPCVKVCPVGARHKREDGFVLTDYNRCIGCRYCEVSCPYSVNYFNWKKPEKNQYYDWKEGEGSDVYGTGEAQDYSGKNSLPYHNPDHDKLYGKEKRLVSGGGHYKGVMEKCTWCVHRVDKGLLPACVANCPTGTLYFGDLDDPNSEVSKLLGAKQSFRLLEEVGTQPRTYYLNGTVPTHEFKKEMSIPT</sequence>
<dbReference type="Pfam" id="PF13247">
    <property type="entry name" value="Fer4_11"/>
    <property type="match status" value="2"/>
</dbReference>
<evidence type="ECO:0000313" key="6">
    <source>
        <dbReference type="EMBL" id="KKK79061.1"/>
    </source>
</evidence>
<dbReference type="AlphaFoldDB" id="A0A0F9B3D2"/>
<evidence type="ECO:0000256" key="2">
    <source>
        <dbReference type="ARBA" id="ARBA00022723"/>
    </source>
</evidence>
<dbReference type="CDD" id="cd10551">
    <property type="entry name" value="PsrB"/>
    <property type="match status" value="1"/>
</dbReference>
<dbReference type="PANTHER" id="PTHR43177">
    <property type="entry name" value="PROTEIN NRFC"/>
    <property type="match status" value="1"/>
</dbReference>
<dbReference type="Pfam" id="PF00037">
    <property type="entry name" value="Fer4"/>
    <property type="match status" value="1"/>
</dbReference>
<dbReference type="PROSITE" id="PS51379">
    <property type="entry name" value="4FE4S_FER_2"/>
    <property type="match status" value="3"/>
</dbReference>
<evidence type="ECO:0000256" key="3">
    <source>
        <dbReference type="ARBA" id="ARBA00023004"/>
    </source>
</evidence>
<dbReference type="SUPFAM" id="SSF54862">
    <property type="entry name" value="4Fe-4S ferredoxins"/>
    <property type="match status" value="1"/>
</dbReference>
<protein>
    <recommendedName>
        <fullName evidence="5">4Fe-4S ferredoxin-type domain-containing protein</fullName>
    </recommendedName>
</protein>
<dbReference type="PROSITE" id="PS00198">
    <property type="entry name" value="4FE4S_FER_1"/>
    <property type="match status" value="1"/>
</dbReference>
<dbReference type="EMBL" id="LAZR01054200">
    <property type="protein sequence ID" value="KKK79061.1"/>
    <property type="molecule type" value="Genomic_DNA"/>
</dbReference>
<name>A0A0F9B3D2_9ZZZZ</name>
<reference evidence="6" key="1">
    <citation type="journal article" date="2015" name="Nature">
        <title>Complex archaea that bridge the gap between prokaryotes and eukaryotes.</title>
        <authorList>
            <person name="Spang A."/>
            <person name="Saw J.H."/>
            <person name="Jorgensen S.L."/>
            <person name="Zaremba-Niedzwiedzka K."/>
            <person name="Martijn J."/>
            <person name="Lind A.E."/>
            <person name="van Eijk R."/>
            <person name="Schleper C."/>
            <person name="Guy L."/>
            <person name="Ettema T.J."/>
        </authorList>
    </citation>
    <scope>NUCLEOTIDE SEQUENCE</scope>
</reference>
<proteinExistence type="predicted"/>
<dbReference type="InterPro" id="IPR017900">
    <property type="entry name" value="4Fe4S_Fe_S_CS"/>
</dbReference>
<dbReference type="InterPro" id="IPR050954">
    <property type="entry name" value="ET_IronSulfur_Cluster-Binding"/>
</dbReference>
<gene>
    <name evidence="6" type="ORF">LCGC14_2837300</name>
</gene>
<comment type="caution">
    <text evidence="6">The sequence shown here is derived from an EMBL/GenBank/DDBJ whole genome shotgun (WGS) entry which is preliminary data.</text>
</comment>
<evidence type="ECO:0000259" key="5">
    <source>
        <dbReference type="PROSITE" id="PS51379"/>
    </source>
</evidence>
<dbReference type="PANTHER" id="PTHR43177:SF3">
    <property type="entry name" value="PROTEIN NRFC HOMOLOG"/>
    <property type="match status" value="1"/>
</dbReference>
<dbReference type="GO" id="GO:0051539">
    <property type="term" value="F:4 iron, 4 sulfur cluster binding"/>
    <property type="evidence" value="ECO:0007669"/>
    <property type="project" value="UniProtKB-KW"/>
</dbReference>
<keyword evidence="1" id="KW-0004">4Fe-4S</keyword>
<accession>A0A0F9B3D2</accession>
<evidence type="ECO:0000256" key="1">
    <source>
        <dbReference type="ARBA" id="ARBA00022485"/>
    </source>
</evidence>
<keyword evidence="4" id="KW-0411">Iron-sulfur</keyword>
<evidence type="ECO:0000256" key="4">
    <source>
        <dbReference type="ARBA" id="ARBA00023014"/>
    </source>
</evidence>
<dbReference type="Gene3D" id="3.30.70.20">
    <property type="match status" value="2"/>
</dbReference>